<accession>A0A7D9K067</accession>
<feature type="compositionally biased region" description="Basic and acidic residues" evidence="2">
    <location>
        <begin position="938"/>
        <end position="948"/>
    </location>
</feature>
<evidence type="ECO:0000256" key="2">
    <source>
        <dbReference type="SAM" id="MobiDB-lite"/>
    </source>
</evidence>
<dbReference type="InterPro" id="IPR041249">
    <property type="entry name" value="HEPN_DZIP3"/>
</dbReference>
<comment type="caution">
    <text evidence="3">The sequence shown here is derived from an EMBL/GenBank/DDBJ whole genome shotgun (WGS) entry which is preliminary data.</text>
</comment>
<keyword evidence="4" id="KW-1185">Reference proteome</keyword>
<organism evidence="3 4">
    <name type="scientific">Paramuricea clavata</name>
    <name type="common">Red gorgonian</name>
    <name type="synonym">Violescent sea-whip</name>
    <dbReference type="NCBI Taxonomy" id="317549"/>
    <lineage>
        <taxon>Eukaryota</taxon>
        <taxon>Metazoa</taxon>
        <taxon>Cnidaria</taxon>
        <taxon>Anthozoa</taxon>
        <taxon>Octocorallia</taxon>
        <taxon>Malacalcyonacea</taxon>
        <taxon>Plexauridae</taxon>
        <taxon>Paramuricea</taxon>
    </lineage>
</organism>
<evidence type="ECO:0000256" key="1">
    <source>
        <dbReference type="SAM" id="Coils"/>
    </source>
</evidence>
<dbReference type="PANTHER" id="PTHR46844:SF1">
    <property type="entry name" value="SLR5058 PROTEIN"/>
    <property type="match status" value="1"/>
</dbReference>
<evidence type="ECO:0000313" key="3">
    <source>
        <dbReference type="EMBL" id="CAB4038098.1"/>
    </source>
</evidence>
<feature type="compositionally biased region" description="Acidic residues" evidence="2">
    <location>
        <begin position="982"/>
        <end position="996"/>
    </location>
</feature>
<name>A0A7D9K067_PARCT</name>
<dbReference type="PANTHER" id="PTHR46844">
    <property type="entry name" value="SLR5058 PROTEIN"/>
    <property type="match status" value="1"/>
</dbReference>
<protein>
    <submittedName>
        <fullName evidence="3">Uncharacterized protein</fullName>
    </submittedName>
</protein>
<dbReference type="Pfam" id="PF18738">
    <property type="entry name" value="HEPN_DZIP3"/>
    <property type="match status" value="1"/>
</dbReference>
<feature type="compositionally biased region" description="Acidic residues" evidence="2">
    <location>
        <begin position="954"/>
        <end position="972"/>
    </location>
</feature>
<dbReference type="AlphaFoldDB" id="A0A7D9K067"/>
<feature type="coiled-coil region" evidence="1">
    <location>
        <begin position="910"/>
        <end position="937"/>
    </location>
</feature>
<gene>
    <name evidence="3" type="ORF">PACLA_8A028273</name>
</gene>
<feature type="region of interest" description="Disordered" evidence="2">
    <location>
        <begin position="938"/>
        <end position="996"/>
    </location>
</feature>
<dbReference type="OrthoDB" id="5987069at2759"/>
<proteinExistence type="predicted"/>
<dbReference type="Proteomes" id="UP001152795">
    <property type="component" value="Unassembled WGS sequence"/>
</dbReference>
<feature type="non-terminal residue" evidence="3">
    <location>
        <position position="996"/>
    </location>
</feature>
<reference evidence="3" key="1">
    <citation type="submission" date="2020-04" db="EMBL/GenBank/DDBJ databases">
        <authorList>
            <person name="Alioto T."/>
            <person name="Alioto T."/>
            <person name="Gomez Garrido J."/>
        </authorList>
    </citation>
    <scope>NUCLEOTIDE SEQUENCE</scope>
    <source>
        <strain evidence="3">A484AB</strain>
    </source>
</reference>
<keyword evidence="1" id="KW-0175">Coiled coil</keyword>
<evidence type="ECO:0000313" key="4">
    <source>
        <dbReference type="Proteomes" id="UP001152795"/>
    </source>
</evidence>
<sequence length="996" mass="115290">MASNSTSSLLGRSDKAFNGTKLMRLILDDGTEALRNIFRKFYPGNLQVVLSRNQRVLSNHRSGKIINQNQWDKLYPVSPNQPNIMDFDITLLSVLLRNICHLSPPFSGWDKMPNISDHSVEADIIRIRFFRNERFGHIPNTAVSTADFKTFWAEISLPLVRLGIDQKEIDRLENEECGGEEVERVVKEWNEWDNKIINALEENRLLVRKEEKPQSDSVLNKYLVWCDFQKEIELHFNKFVNDLEVMFAVVCVDNTYIITDYIIKLTNHEMYNIHVSENVRKTVSQLIFLIKKANCFLSGDPQTFFQIVVNEGPEQFSLKASNLLQTRYKDIIYFEFFKKDKLQDCCCLSGRLSAAEKIDGLLMLPHCVVFHPRKHLILPDCCFSLDGSKMVTNSGKYLIAWDVLSGVGIFWSRRVDSKFPVEIVSTFDENSTTYLRNIALPINVYSSNEIQCFLKEQNNSKESLFSKMLKNFKSFDYCSFRCRHCALRYILMDDNRSLVFQCHLNLNTMYVFSMEDLRDTESKAFKPKYTHSNMLAFLVVRDGVILFGENDTPELWNSDLVERLDSFGQLVGPTRSLSDSICFFNVFTKEEVYRTNFNEGVRTVHACRINYHVVATLKSNDVCFWKGGKKIDAWTNAFYENVELPMYTLPPLCIWEADFSTDGNRLALSIFGNPCMIYVNLKFYDNENLICISIDSMLYFIDVKVGEMSTLLDISNCAGPISKRLCCLKSACLVSDTETNGRNCSSPVMDRRLSDWLTRDPYHTELSRFARAQTEDVKPESEIDCLGFASNIGDKEKEISLHAIPYSGDERPEAKKRRKKWTDFVSLKHGLKGTRSEFACSQQSCHQLTHTKFQTGTRECHADFCNFRLKGQSVLLLSQPHPKKWKYRCAHLLTENRKLSRDVKTFREIMKRRQKEVKKFRRKINNLESRIKKLETAVKSPEKSKGVEEVIATDSDENKEDYEMEEEYSEEESSSHASQYETETETSETEDSIDLD</sequence>
<dbReference type="EMBL" id="CACRXK020023804">
    <property type="protein sequence ID" value="CAB4038098.1"/>
    <property type="molecule type" value="Genomic_DNA"/>
</dbReference>